<dbReference type="CTD" id="55670"/>
<evidence type="ECO:0000256" key="1">
    <source>
        <dbReference type="SAM" id="MobiDB-lite"/>
    </source>
</evidence>
<reference evidence="2" key="3">
    <citation type="submission" date="2025-09" db="UniProtKB">
        <authorList>
            <consortium name="Ensembl"/>
        </authorList>
    </citation>
    <scope>IDENTIFICATION</scope>
</reference>
<evidence type="ECO:0008006" key="4">
    <source>
        <dbReference type="Google" id="ProtNLM"/>
    </source>
</evidence>
<dbReference type="GO" id="GO:0051117">
    <property type="term" value="F:ATPase binding"/>
    <property type="evidence" value="ECO:0007669"/>
    <property type="project" value="TreeGrafter"/>
</dbReference>
<dbReference type="PANTHER" id="PTHR16262">
    <property type="entry name" value="PEROXISOME ASSEMBLY PROTEIN 26"/>
    <property type="match status" value="1"/>
</dbReference>
<dbReference type="GO" id="GO:0045046">
    <property type="term" value="P:protein import into peroxisome membrane"/>
    <property type="evidence" value="ECO:0007669"/>
    <property type="project" value="InterPro"/>
</dbReference>
<dbReference type="OrthoDB" id="5954192at2759"/>
<protein>
    <recommendedName>
        <fullName evidence="4">Peroxisomal biogenesis factor 26</fullName>
    </recommendedName>
</protein>
<accession>A0A3Q1JDP0</accession>
<dbReference type="GeneID" id="113163176"/>
<dbReference type="InterPro" id="IPR010797">
    <property type="entry name" value="Pex26"/>
</dbReference>
<dbReference type="AlphaFoldDB" id="A0A3Q1JDP0"/>
<organism evidence="2 3">
    <name type="scientific">Anabas testudineus</name>
    <name type="common">Climbing perch</name>
    <name type="synonym">Anthias testudineus</name>
    <dbReference type="NCBI Taxonomy" id="64144"/>
    <lineage>
        <taxon>Eukaryota</taxon>
        <taxon>Metazoa</taxon>
        <taxon>Chordata</taxon>
        <taxon>Craniata</taxon>
        <taxon>Vertebrata</taxon>
        <taxon>Euteleostomi</taxon>
        <taxon>Actinopterygii</taxon>
        <taxon>Neopterygii</taxon>
        <taxon>Teleostei</taxon>
        <taxon>Neoteleostei</taxon>
        <taxon>Acanthomorphata</taxon>
        <taxon>Anabantaria</taxon>
        <taxon>Anabantiformes</taxon>
        <taxon>Anabantoidei</taxon>
        <taxon>Anabantidae</taxon>
        <taxon>Anabas</taxon>
    </lineage>
</organism>
<sequence length="302" mass="33918">MSSCSTSQGPTRFGSVCSPPCSSTLSQMYNMLDTAAEQIMVHKDFQAAFDTCERGLESLGSLEQEDSRCGEFKAGFCILGIQALAELNKWHCVLSWVLQQYEHQDKIPAKIMQMCILLYSKVGEPGVIQEATRDWLHCPSNSRVSAFGTVAELYLLHVLVPLGHTDEARELIAGDVGNSAFTEDQRQTALDVVEEKEQQIREPPPNPGCSPNSEVPAHTVSTQGVVVHKLGAMLRFLYRKLLMTSSGSFPLRRIFLLTVLLYMLFARMDPALPSSFMWISKLLDLLRQMWRKMFAPYYQILT</sequence>
<dbReference type="GO" id="GO:0005778">
    <property type="term" value="C:peroxisomal membrane"/>
    <property type="evidence" value="ECO:0007669"/>
    <property type="project" value="InterPro"/>
</dbReference>
<evidence type="ECO:0000313" key="3">
    <source>
        <dbReference type="Proteomes" id="UP000265040"/>
    </source>
</evidence>
<dbReference type="GO" id="GO:0044877">
    <property type="term" value="F:protein-containing complex binding"/>
    <property type="evidence" value="ECO:0007669"/>
    <property type="project" value="InterPro"/>
</dbReference>
<dbReference type="Proteomes" id="UP000265040">
    <property type="component" value="Chromosome 23"/>
</dbReference>
<reference evidence="2" key="1">
    <citation type="submission" date="2021-04" db="EMBL/GenBank/DDBJ databases">
        <authorList>
            <consortium name="Wellcome Sanger Institute Data Sharing"/>
        </authorList>
    </citation>
    <scope>NUCLEOTIDE SEQUENCE [LARGE SCALE GENOMIC DNA]</scope>
</reference>
<dbReference type="GeneTree" id="ENSGT00510000049725"/>
<dbReference type="PANTHER" id="PTHR16262:SF2">
    <property type="entry name" value="PEROXISOME ASSEMBLY PROTEIN 26"/>
    <property type="match status" value="1"/>
</dbReference>
<feature type="region of interest" description="Disordered" evidence="1">
    <location>
        <begin position="196"/>
        <end position="215"/>
    </location>
</feature>
<keyword evidence="3" id="KW-1185">Reference proteome</keyword>
<dbReference type="GO" id="GO:0016558">
    <property type="term" value="P:protein import into peroxisome matrix"/>
    <property type="evidence" value="ECO:0007669"/>
    <property type="project" value="TreeGrafter"/>
</dbReference>
<dbReference type="Ensembl" id="ENSATET00000029488.3">
    <property type="protein sequence ID" value="ENSATEP00000029044.2"/>
    <property type="gene ID" value="ENSATEG00000020015.3"/>
</dbReference>
<proteinExistence type="predicted"/>
<dbReference type="Pfam" id="PF07163">
    <property type="entry name" value="Pex26"/>
    <property type="match status" value="1"/>
</dbReference>
<evidence type="ECO:0000313" key="2">
    <source>
        <dbReference type="Ensembl" id="ENSATEP00000029044.2"/>
    </source>
</evidence>
<name>A0A3Q1JDP0_ANATE</name>
<dbReference type="InParanoid" id="A0A3Q1JDP0"/>
<dbReference type="RefSeq" id="XP_026217334.1">
    <property type="nucleotide sequence ID" value="XM_026361549.1"/>
</dbReference>
<reference evidence="2" key="2">
    <citation type="submission" date="2025-08" db="UniProtKB">
        <authorList>
            <consortium name="Ensembl"/>
        </authorList>
    </citation>
    <scope>IDENTIFICATION</scope>
</reference>